<dbReference type="GO" id="GO:0048205">
    <property type="term" value="P:COPI coating of Golgi vesicle"/>
    <property type="evidence" value="ECO:0007669"/>
    <property type="project" value="TreeGrafter"/>
</dbReference>
<dbReference type="PROSITE" id="PS50115">
    <property type="entry name" value="ARFGAP"/>
    <property type="match status" value="1"/>
</dbReference>
<evidence type="ECO:0000259" key="7">
    <source>
        <dbReference type="PROSITE" id="PS50115"/>
    </source>
</evidence>
<dbReference type="Gene3D" id="1.10.220.150">
    <property type="entry name" value="Arf GTPase activating protein"/>
    <property type="match status" value="1"/>
</dbReference>
<dbReference type="PANTHER" id="PTHR45686">
    <property type="entry name" value="ADP-RIBOSYLATION FACTOR GTPASE ACTIVATING PROTEIN 3, ISOFORM H-RELATED"/>
    <property type="match status" value="1"/>
</dbReference>
<dbReference type="GO" id="GO:0008270">
    <property type="term" value="F:zinc ion binding"/>
    <property type="evidence" value="ECO:0007669"/>
    <property type="project" value="UniProtKB-KW"/>
</dbReference>
<feature type="region of interest" description="Disordered" evidence="6">
    <location>
        <begin position="199"/>
        <end position="227"/>
    </location>
</feature>
<name>A0AAW1S017_9CHLO</name>
<dbReference type="InterPro" id="IPR038508">
    <property type="entry name" value="ArfGAP_dom_sf"/>
</dbReference>
<dbReference type="SMART" id="SM00105">
    <property type="entry name" value="ArfGap"/>
    <property type="match status" value="1"/>
</dbReference>
<protein>
    <recommendedName>
        <fullName evidence="7">Arf-GAP domain-containing protein</fullName>
    </recommendedName>
</protein>
<keyword evidence="4" id="KW-0862">Zinc</keyword>
<gene>
    <name evidence="8" type="ORF">WJX81_007499</name>
</gene>
<dbReference type="GO" id="GO:0000139">
    <property type="term" value="C:Golgi membrane"/>
    <property type="evidence" value="ECO:0007669"/>
    <property type="project" value="GOC"/>
</dbReference>
<keyword evidence="3 5" id="KW-0863">Zinc-finger</keyword>
<reference evidence="8 9" key="1">
    <citation type="journal article" date="2024" name="Nat. Commun.">
        <title>Phylogenomics reveals the evolutionary origins of lichenization in chlorophyte algae.</title>
        <authorList>
            <person name="Puginier C."/>
            <person name="Libourel C."/>
            <person name="Otte J."/>
            <person name="Skaloud P."/>
            <person name="Haon M."/>
            <person name="Grisel S."/>
            <person name="Petersen M."/>
            <person name="Berrin J.G."/>
            <person name="Delaux P.M."/>
            <person name="Dal Grande F."/>
            <person name="Keller J."/>
        </authorList>
    </citation>
    <scope>NUCLEOTIDE SEQUENCE [LARGE SCALE GENOMIC DNA]</scope>
    <source>
        <strain evidence="8 9">SAG 245.80</strain>
    </source>
</reference>
<evidence type="ECO:0000313" key="9">
    <source>
        <dbReference type="Proteomes" id="UP001445335"/>
    </source>
</evidence>
<evidence type="ECO:0000256" key="1">
    <source>
        <dbReference type="ARBA" id="ARBA00022468"/>
    </source>
</evidence>
<keyword evidence="1" id="KW-0343">GTPase activation</keyword>
<feature type="compositionally biased region" description="Gly residues" evidence="6">
    <location>
        <begin position="393"/>
        <end position="408"/>
    </location>
</feature>
<dbReference type="Pfam" id="PF01412">
    <property type="entry name" value="ArfGap"/>
    <property type="match status" value="1"/>
</dbReference>
<evidence type="ECO:0000256" key="2">
    <source>
        <dbReference type="ARBA" id="ARBA00022723"/>
    </source>
</evidence>
<keyword evidence="9" id="KW-1185">Reference proteome</keyword>
<sequence>MAAAGKFERDALFKKLRSKLENKVCFDCPAKNPTWSSVPYGVYICLTCAGVHRSLGVHLSFVRSTTLDTWTEDQLKIMSVGGNGRARQFFKQHGWFELGADKIEQKYSSRAALLYRAQLEKDAAKLTSVAAAEAAAAAAASAEAPIEAPPVPPAATQEAPAAVAAANGAAADAPAPNGAANAAASPAAAAAAPAAPAALPSAAAPPRKPPAKPRFVAPKKPGAKAGGLGVKKLATKADAALFEQAPAEAEPKVPLPARGAGLGGDGEVAAMTTASSRFAYEELTKEDQGAKAPGVRRGKDGHVSLPGLEDPFAAPAAGRASRGGSAAAAAKAAPGAEDDAARKRFGNAKSISSAQFQDDAAGGKNYENQARLGRFQGASAISSADYYGDGEARPGGGAGSSSGGGGGSDFDLSANDLMNKLTFQARQDLAQVKSLAGAASRKLTTMAQTFMKDLQGGY</sequence>
<evidence type="ECO:0000256" key="3">
    <source>
        <dbReference type="ARBA" id="ARBA00022771"/>
    </source>
</evidence>
<dbReference type="SUPFAM" id="SSF57863">
    <property type="entry name" value="ArfGap/RecO-like zinc finger"/>
    <property type="match status" value="1"/>
</dbReference>
<evidence type="ECO:0000256" key="6">
    <source>
        <dbReference type="SAM" id="MobiDB-lite"/>
    </source>
</evidence>
<evidence type="ECO:0000256" key="5">
    <source>
        <dbReference type="PROSITE-ProRule" id="PRU00288"/>
    </source>
</evidence>
<accession>A0AAW1S017</accession>
<dbReference type="PANTHER" id="PTHR45686:SF4">
    <property type="entry name" value="ADP-RIBOSYLATION FACTOR GTPASE ACTIVATING PROTEIN 3, ISOFORM H"/>
    <property type="match status" value="1"/>
</dbReference>
<organism evidence="8 9">
    <name type="scientific">Elliptochloris bilobata</name>
    <dbReference type="NCBI Taxonomy" id="381761"/>
    <lineage>
        <taxon>Eukaryota</taxon>
        <taxon>Viridiplantae</taxon>
        <taxon>Chlorophyta</taxon>
        <taxon>core chlorophytes</taxon>
        <taxon>Trebouxiophyceae</taxon>
        <taxon>Trebouxiophyceae incertae sedis</taxon>
        <taxon>Elliptochloris clade</taxon>
        <taxon>Elliptochloris</taxon>
    </lineage>
</organism>
<feature type="region of interest" description="Disordered" evidence="6">
    <location>
        <begin position="283"/>
        <end position="319"/>
    </location>
</feature>
<dbReference type="Proteomes" id="UP001445335">
    <property type="component" value="Unassembled WGS sequence"/>
</dbReference>
<evidence type="ECO:0000313" key="8">
    <source>
        <dbReference type="EMBL" id="KAK9839315.1"/>
    </source>
</evidence>
<dbReference type="InterPro" id="IPR001164">
    <property type="entry name" value="ArfGAP_dom"/>
</dbReference>
<dbReference type="InterPro" id="IPR037278">
    <property type="entry name" value="ARFGAP/RecO"/>
</dbReference>
<dbReference type="GO" id="GO:0005096">
    <property type="term" value="F:GTPase activator activity"/>
    <property type="evidence" value="ECO:0007669"/>
    <property type="project" value="UniProtKB-KW"/>
</dbReference>
<dbReference type="EMBL" id="JALJOU010000017">
    <property type="protein sequence ID" value="KAK9839315.1"/>
    <property type="molecule type" value="Genomic_DNA"/>
</dbReference>
<evidence type="ECO:0000256" key="4">
    <source>
        <dbReference type="ARBA" id="ARBA00022833"/>
    </source>
</evidence>
<dbReference type="AlphaFoldDB" id="A0AAW1S017"/>
<dbReference type="PRINTS" id="PR00405">
    <property type="entry name" value="REVINTRACTNG"/>
</dbReference>
<keyword evidence="2" id="KW-0479">Metal-binding</keyword>
<feature type="region of interest" description="Disordered" evidence="6">
    <location>
        <begin position="391"/>
        <end position="411"/>
    </location>
</feature>
<proteinExistence type="predicted"/>
<feature type="domain" description="Arf-GAP" evidence="7">
    <location>
        <begin position="10"/>
        <end position="93"/>
    </location>
</feature>
<dbReference type="CDD" id="cd08831">
    <property type="entry name" value="ArfGap_ArfGap2_3_like"/>
    <property type="match status" value="1"/>
</dbReference>
<comment type="caution">
    <text evidence="8">The sequence shown here is derived from an EMBL/GenBank/DDBJ whole genome shotgun (WGS) entry which is preliminary data.</text>
</comment>